<evidence type="ECO:0008006" key="4">
    <source>
        <dbReference type="Google" id="ProtNLM"/>
    </source>
</evidence>
<organism evidence="2 3">
    <name type="scientific">Dactylonectria macrodidyma</name>
    <dbReference type="NCBI Taxonomy" id="307937"/>
    <lineage>
        <taxon>Eukaryota</taxon>
        <taxon>Fungi</taxon>
        <taxon>Dikarya</taxon>
        <taxon>Ascomycota</taxon>
        <taxon>Pezizomycotina</taxon>
        <taxon>Sordariomycetes</taxon>
        <taxon>Hypocreomycetidae</taxon>
        <taxon>Hypocreales</taxon>
        <taxon>Nectriaceae</taxon>
        <taxon>Dactylonectria</taxon>
    </lineage>
</organism>
<reference evidence="2" key="1">
    <citation type="journal article" date="2021" name="Nat. Commun.">
        <title>Genetic determinants of endophytism in the Arabidopsis root mycobiome.</title>
        <authorList>
            <person name="Mesny F."/>
            <person name="Miyauchi S."/>
            <person name="Thiergart T."/>
            <person name="Pickel B."/>
            <person name="Atanasova L."/>
            <person name="Karlsson M."/>
            <person name="Huettel B."/>
            <person name="Barry K.W."/>
            <person name="Haridas S."/>
            <person name="Chen C."/>
            <person name="Bauer D."/>
            <person name="Andreopoulos W."/>
            <person name="Pangilinan J."/>
            <person name="LaButti K."/>
            <person name="Riley R."/>
            <person name="Lipzen A."/>
            <person name="Clum A."/>
            <person name="Drula E."/>
            <person name="Henrissat B."/>
            <person name="Kohler A."/>
            <person name="Grigoriev I.V."/>
            <person name="Martin F.M."/>
            <person name="Hacquard S."/>
        </authorList>
    </citation>
    <scope>NUCLEOTIDE SEQUENCE</scope>
    <source>
        <strain evidence="2">MPI-CAGE-AT-0147</strain>
    </source>
</reference>
<feature type="compositionally biased region" description="Acidic residues" evidence="1">
    <location>
        <begin position="93"/>
        <end position="102"/>
    </location>
</feature>
<name>A0A9P9EDS2_9HYPO</name>
<feature type="region of interest" description="Disordered" evidence="1">
    <location>
        <begin position="1"/>
        <end position="24"/>
    </location>
</feature>
<accession>A0A9P9EDS2</accession>
<keyword evidence="3" id="KW-1185">Reference proteome</keyword>
<protein>
    <recommendedName>
        <fullName evidence="4">BZIP domain-containing protein</fullName>
    </recommendedName>
</protein>
<evidence type="ECO:0000313" key="3">
    <source>
        <dbReference type="Proteomes" id="UP000738349"/>
    </source>
</evidence>
<proteinExistence type="predicted"/>
<evidence type="ECO:0000256" key="1">
    <source>
        <dbReference type="SAM" id="MobiDB-lite"/>
    </source>
</evidence>
<dbReference type="AlphaFoldDB" id="A0A9P9EDS2"/>
<comment type="caution">
    <text evidence="2">The sequence shown here is derived from an EMBL/GenBank/DDBJ whole genome shotgun (WGS) entry which is preliminary data.</text>
</comment>
<dbReference type="EMBL" id="JAGMUV010000012">
    <property type="protein sequence ID" value="KAH7137559.1"/>
    <property type="molecule type" value="Genomic_DNA"/>
</dbReference>
<feature type="region of interest" description="Disordered" evidence="1">
    <location>
        <begin position="75"/>
        <end position="133"/>
    </location>
</feature>
<dbReference type="Proteomes" id="UP000738349">
    <property type="component" value="Unassembled WGS sequence"/>
</dbReference>
<gene>
    <name evidence="2" type="ORF">EDB81DRAFT_799557</name>
</gene>
<evidence type="ECO:0000313" key="2">
    <source>
        <dbReference type="EMBL" id="KAH7137559.1"/>
    </source>
</evidence>
<sequence length="176" mass="20585">MSLQEDDYALSEQRRRGYNAAQQRRFRARRKKELDEMQELNNKLMKELKELKANLETRVDHLERDQMDQMNEINELKESLEPRVGKLEREIDLESDINTEPESEPKSQPEFEPANRIASGSKDEGDTRQNRISYPIGAIRAAISGWDNKTPHSNNRHKVLARGGLNRIWSRGQRES</sequence>
<feature type="compositionally biased region" description="Basic and acidic residues" evidence="1">
    <location>
        <begin position="75"/>
        <end position="92"/>
    </location>
</feature>